<feature type="non-terminal residue" evidence="1">
    <location>
        <position position="117"/>
    </location>
</feature>
<name>A0ABN7XIU2_GIGMA</name>
<proteinExistence type="predicted"/>
<sequence>MYEEDINIMDIEEEDLSTEQEAFKAAMQKHAAIPKVEAMQIENTSPWRTYHSHHLKQWITRCKANFFGDYIHNKVWKTMKPQLPLIAEYNLKLYQNFQCTSDGFTFDNIPKYNWSYV</sequence>
<accession>A0ABN7XIU2</accession>
<dbReference type="Proteomes" id="UP000789901">
    <property type="component" value="Unassembled WGS sequence"/>
</dbReference>
<dbReference type="EMBL" id="CAJVQB010146962">
    <property type="protein sequence ID" value="CAG8855213.1"/>
    <property type="molecule type" value="Genomic_DNA"/>
</dbReference>
<protein>
    <submittedName>
        <fullName evidence="1">9436_t:CDS:1</fullName>
    </submittedName>
</protein>
<organism evidence="1 2">
    <name type="scientific">Gigaspora margarita</name>
    <dbReference type="NCBI Taxonomy" id="4874"/>
    <lineage>
        <taxon>Eukaryota</taxon>
        <taxon>Fungi</taxon>
        <taxon>Fungi incertae sedis</taxon>
        <taxon>Mucoromycota</taxon>
        <taxon>Glomeromycotina</taxon>
        <taxon>Glomeromycetes</taxon>
        <taxon>Diversisporales</taxon>
        <taxon>Gigasporaceae</taxon>
        <taxon>Gigaspora</taxon>
    </lineage>
</organism>
<evidence type="ECO:0000313" key="1">
    <source>
        <dbReference type="EMBL" id="CAG8855213.1"/>
    </source>
</evidence>
<gene>
    <name evidence="1" type="ORF">GMARGA_LOCUS44034</name>
</gene>
<reference evidence="1 2" key="1">
    <citation type="submission" date="2021-06" db="EMBL/GenBank/DDBJ databases">
        <authorList>
            <person name="Kallberg Y."/>
            <person name="Tangrot J."/>
            <person name="Rosling A."/>
        </authorList>
    </citation>
    <scope>NUCLEOTIDE SEQUENCE [LARGE SCALE GENOMIC DNA]</scope>
    <source>
        <strain evidence="1 2">120-4 pot B 10/14</strain>
    </source>
</reference>
<feature type="non-terminal residue" evidence="1">
    <location>
        <position position="1"/>
    </location>
</feature>
<comment type="caution">
    <text evidence="1">The sequence shown here is derived from an EMBL/GenBank/DDBJ whole genome shotgun (WGS) entry which is preliminary data.</text>
</comment>
<keyword evidence="2" id="KW-1185">Reference proteome</keyword>
<evidence type="ECO:0000313" key="2">
    <source>
        <dbReference type="Proteomes" id="UP000789901"/>
    </source>
</evidence>